<accession>A0A9X3TX31</accession>
<reference evidence="2" key="1">
    <citation type="submission" date="2022-08" db="EMBL/GenBank/DDBJ databases">
        <authorList>
            <person name="Vandamme P."/>
            <person name="Hettiarachchi A."/>
            <person name="Peeters C."/>
            <person name="Cnockaert M."/>
            <person name="Carlier A."/>
        </authorList>
    </citation>
    <scope>NUCLEOTIDE SEQUENCE</scope>
    <source>
        <strain evidence="2">LMG 31809</strain>
    </source>
</reference>
<gene>
    <name evidence="2" type="ORF">NYP16_04960</name>
</gene>
<keyword evidence="3" id="KW-1185">Reference proteome</keyword>
<dbReference type="AlphaFoldDB" id="A0A9X3TX31"/>
<comment type="subcellular location">
    <subcellularLocation>
        <location evidence="1">Cell inner membrane</location>
        <topology evidence="1">Multi-pass membrane protein</topology>
    </subcellularLocation>
</comment>
<dbReference type="NCBIfam" id="TIGR00697">
    <property type="entry name" value="queuosine precursor transporter"/>
    <property type="match status" value="1"/>
</dbReference>
<dbReference type="Pfam" id="PF02592">
    <property type="entry name" value="Vut_1"/>
    <property type="match status" value="1"/>
</dbReference>
<feature type="transmembrane region" description="Helical" evidence="1">
    <location>
        <begin position="26"/>
        <end position="44"/>
    </location>
</feature>
<feature type="transmembrane region" description="Helical" evidence="1">
    <location>
        <begin position="99"/>
        <end position="118"/>
    </location>
</feature>
<comment type="caution">
    <text evidence="2">The sequence shown here is derived from an EMBL/GenBank/DDBJ whole genome shotgun (WGS) entry which is preliminary data.</text>
</comment>
<proteinExistence type="inferred from homology"/>
<dbReference type="InterPro" id="IPR003744">
    <property type="entry name" value="YhhQ"/>
</dbReference>
<dbReference type="RefSeq" id="WP_279347171.1">
    <property type="nucleotide sequence ID" value="NZ_JANWOI010000002.1"/>
</dbReference>
<sequence>MAAFVAVLLCSNIIGPAKVASLWGFTFGAGVLFFPISYVFGDVLTEVYGYARARKVVWTGFVALGFASFMAWIIVGMPPAEGWDGQDAYAAVLGQTPRIVLASLIAFFVGEMVNAYVLARMKVWTAGRWLWTRTIGSTVVGQAFDSLVFYPIAFYGMWPNDLLLAVMLSNYLIKVGWEVVLTPVTYRVVALLKRAEQVDFYDRGTDFNPFTLKS</sequence>
<keyword evidence="1" id="KW-0813">Transport</keyword>
<feature type="transmembrane region" description="Helical" evidence="1">
    <location>
        <begin position="162"/>
        <end position="184"/>
    </location>
</feature>
<comment type="similarity">
    <text evidence="1">Belongs to the vitamin uptake transporter (VUT/ECF) (TC 2.A.88) family. Q precursor transporter subfamily.</text>
</comment>
<keyword evidence="1" id="KW-0472">Membrane</keyword>
<feature type="transmembrane region" description="Helical" evidence="1">
    <location>
        <begin position="56"/>
        <end position="75"/>
    </location>
</feature>
<feature type="transmembrane region" description="Helical" evidence="1">
    <location>
        <begin position="130"/>
        <end position="150"/>
    </location>
</feature>
<name>A0A9X3TX31_9PROT</name>
<dbReference type="HAMAP" id="MF_02088">
    <property type="entry name" value="Q_prec_transport"/>
    <property type="match status" value="1"/>
</dbReference>
<evidence type="ECO:0000313" key="2">
    <source>
        <dbReference type="EMBL" id="MDA5193304.1"/>
    </source>
</evidence>
<reference evidence="2" key="2">
    <citation type="journal article" date="2023" name="Syst. Appl. Microbiol.">
        <title>Govania unica gen. nov., sp. nov., a rare biosphere bacterium that represents a novel family in the class Alphaproteobacteria.</title>
        <authorList>
            <person name="Vandamme P."/>
            <person name="Peeters C."/>
            <person name="Hettiarachchi A."/>
            <person name="Cnockaert M."/>
            <person name="Carlier A."/>
        </authorList>
    </citation>
    <scope>NUCLEOTIDE SEQUENCE</scope>
    <source>
        <strain evidence="2">LMG 31809</strain>
    </source>
</reference>
<organism evidence="2 3">
    <name type="scientific">Govanella unica</name>
    <dbReference type="NCBI Taxonomy" id="2975056"/>
    <lineage>
        <taxon>Bacteria</taxon>
        <taxon>Pseudomonadati</taxon>
        <taxon>Pseudomonadota</taxon>
        <taxon>Alphaproteobacteria</taxon>
        <taxon>Emcibacterales</taxon>
        <taxon>Govanellaceae</taxon>
        <taxon>Govanella</taxon>
    </lineage>
</organism>
<protein>
    <recommendedName>
        <fullName evidence="1">Probable queuosine precursor transporter</fullName>
        <shortName evidence="1">Q precursor transporter</shortName>
    </recommendedName>
</protein>
<dbReference type="EMBL" id="JANWOI010000002">
    <property type="protein sequence ID" value="MDA5193304.1"/>
    <property type="molecule type" value="Genomic_DNA"/>
</dbReference>
<evidence type="ECO:0000256" key="1">
    <source>
        <dbReference type="HAMAP-Rule" id="MF_02088"/>
    </source>
</evidence>
<evidence type="ECO:0000313" key="3">
    <source>
        <dbReference type="Proteomes" id="UP001141619"/>
    </source>
</evidence>
<dbReference type="GO" id="GO:0022857">
    <property type="term" value="F:transmembrane transporter activity"/>
    <property type="evidence" value="ECO:0007669"/>
    <property type="project" value="UniProtKB-UniRule"/>
</dbReference>
<dbReference type="Proteomes" id="UP001141619">
    <property type="component" value="Unassembled WGS sequence"/>
</dbReference>
<keyword evidence="1" id="KW-0812">Transmembrane</keyword>
<dbReference type="PANTHER" id="PTHR34300:SF2">
    <property type="entry name" value="QUEUOSINE PRECURSOR TRANSPORTER-RELATED"/>
    <property type="match status" value="1"/>
</dbReference>
<keyword evidence="1" id="KW-1003">Cell membrane</keyword>
<keyword evidence="1" id="KW-1133">Transmembrane helix</keyword>
<comment type="function">
    <text evidence="1">Involved in the import of queuosine (Q) precursors, required for Q precursor salvage.</text>
</comment>
<dbReference type="GO" id="GO:0005886">
    <property type="term" value="C:plasma membrane"/>
    <property type="evidence" value="ECO:0007669"/>
    <property type="project" value="UniProtKB-SubCell"/>
</dbReference>
<keyword evidence="1" id="KW-0997">Cell inner membrane</keyword>
<dbReference type="PANTHER" id="PTHR34300">
    <property type="entry name" value="QUEUOSINE PRECURSOR TRANSPORTER-RELATED"/>
    <property type="match status" value="1"/>
</dbReference>